<dbReference type="Proteomes" id="UP001451782">
    <property type="component" value="Chromosome"/>
</dbReference>
<gene>
    <name evidence="1" type="ORF">AABB28_01455</name>
</gene>
<name>A0AAN0M2N1_9RHOB</name>
<organism evidence="1 2">
    <name type="scientific">Yoonia algicola</name>
    <dbReference type="NCBI Taxonomy" id="3137368"/>
    <lineage>
        <taxon>Bacteria</taxon>
        <taxon>Pseudomonadati</taxon>
        <taxon>Pseudomonadota</taxon>
        <taxon>Alphaproteobacteria</taxon>
        <taxon>Rhodobacterales</taxon>
        <taxon>Paracoccaceae</taxon>
        <taxon>Yoonia</taxon>
    </lineage>
</organism>
<sequence length="187" mass="21233">MFCIGFHKTGTTSLGAALETLGYRTIHGDGRGLWSGADEGRGLIAKIDAGDYALDTLPLFDAFLDNPYFSIWKQLAEANPEARFVLTLRSADKWIESCVRYYGDRRVRPMREWMFGQHADPASSPEATDKWLAAYNRHNAEILDYFADKPNFLCLNLTEDASWDQLCAFLDEPKPKQPFPFLNVTKK</sequence>
<dbReference type="PANTHER" id="PTHR36978:SF4">
    <property type="entry name" value="P-LOOP CONTAINING NUCLEOSIDE TRIPHOSPHATE HYDROLASE PROTEIN"/>
    <property type="match status" value="1"/>
</dbReference>
<evidence type="ECO:0000313" key="1">
    <source>
        <dbReference type="EMBL" id="WZU64011.1"/>
    </source>
</evidence>
<dbReference type="AlphaFoldDB" id="A0AAN0M2N1"/>
<reference evidence="1 2" key="1">
    <citation type="submission" date="2024-04" db="EMBL/GenBank/DDBJ databases">
        <title>Phylogenomic analyses of a clade within the roseobacter group suggest taxonomic reassignments of species of the genera Aestuariivita, Citreicella, Loktanella, Nautella, Pelagibaca, Ruegeria, Thalassobius, Thiobacimonas and Tropicibacter, and the proposal o.</title>
        <authorList>
            <person name="Jeon C.O."/>
        </authorList>
    </citation>
    <scope>NUCLEOTIDE SEQUENCE [LARGE SCALE GENOMIC DNA]</scope>
    <source>
        <strain evidence="1 2">G8-12</strain>
    </source>
</reference>
<evidence type="ECO:0000313" key="2">
    <source>
        <dbReference type="Proteomes" id="UP001451782"/>
    </source>
</evidence>
<dbReference type="Pfam" id="PF17784">
    <property type="entry name" value="Sulfotransfer_4"/>
    <property type="match status" value="1"/>
</dbReference>
<proteinExistence type="predicted"/>
<dbReference type="InterPro" id="IPR027417">
    <property type="entry name" value="P-loop_NTPase"/>
</dbReference>
<dbReference type="Gene3D" id="3.40.50.300">
    <property type="entry name" value="P-loop containing nucleotide triphosphate hydrolases"/>
    <property type="match status" value="1"/>
</dbReference>
<dbReference type="KEGG" id="yag:AABB28_01455"/>
<dbReference type="RefSeq" id="WP_342070381.1">
    <property type="nucleotide sequence ID" value="NZ_CP151762.1"/>
</dbReference>
<protein>
    <submittedName>
        <fullName evidence="1">Sulfotransferase family protein</fullName>
    </submittedName>
</protein>
<dbReference type="InterPro" id="IPR040632">
    <property type="entry name" value="Sulfotransfer_4"/>
</dbReference>
<dbReference type="SUPFAM" id="SSF52540">
    <property type="entry name" value="P-loop containing nucleoside triphosphate hydrolases"/>
    <property type="match status" value="1"/>
</dbReference>
<dbReference type="EMBL" id="CP151762">
    <property type="protein sequence ID" value="WZU64011.1"/>
    <property type="molecule type" value="Genomic_DNA"/>
</dbReference>
<keyword evidence="2" id="KW-1185">Reference proteome</keyword>
<dbReference type="PANTHER" id="PTHR36978">
    <property type="entry name" value="P-LOOP CONTAINING NUCLEOTIDE TRIPHOSPHATE HYDROLASE"/>
    <property type="match status" value="1"/>
</dbReference>
<accession>A0AAN0M2N1</accession>